<dbReference type="Pfam" id="PF21041">
    <property type="entry name" value="XMAP215_CLASP_TOG"/>
    <property type="match status" value="1"/>
</dbReference>
<dbReference type="InterPro" id="IPR011989">
    <property type="entry name" value="ARM-like"/>
</dbReference>
<evidence type="ECO:0000259" key="5">
    <source>
        <dbReference type="SMART" id="SM01349"/>
    </source>
</evidence>
<feature type="compositionally biased region" description="Polar residues" evidence="4">
    <location>
        <begin position="468"/>
        <end position="483"/>
    </location>
</feature>
<reference evidence="6" key="1">
    <citation type="submission" date="2018-06" db="EMBL/GenBank/DDBJ databases">
        <title>Leveraging single-cell genomics to expand the Fungal Tree of Life.</title>
        <authorList>
            <consortium name="DOE Joint Genome Institute"/>
            <person name="Ahrendt S.R."/>
            <person name="Quandt C.A."/>
            <person name="Ciobanu D."/>
            <person name="Clum A."/>
            <person name="Salamov A."/>
            <person name="Andreopoulos B."/>
            <person name="Cheng J.-F."/>
            <person name="Woyke T."/>
            <person name="Pelin A."/>
            <person name="Henrissat B."/>
            <person name="Reynolds N."/>
            <person name="Benny G.L."/>
            <person name="Smith M.E."/>
            <person name="James T.Y."/>
            <person name="Grigoriev I.V."/>
        </authorList>
    </citation>
    <scope>NUCLEOTIDE SEQUENCE</scope>
    <source>
        <strain evidence="6">Perch Fen</strain>
    </source>
</reference>
<dbReference type="EMBL" id="ML000429">
    <property type="protein sequence ID" value="RKO84155.1"/>
    <property type="molecule type" value="Genomic_DNA"/>
</dbReference>
<dbReference type="SMART" id="SM01349">
    <property type="entry name" value="TOG"/>
    <property type="match status" value="1"/>
</dbReference>
<evidence type="ECO:0000256" key="1">
    <source>
        <dbReference type="ARBA" id="ARBA00004245"/>
    </source>
</evidence>
<dbReference type="PANTHER" id="PTHR21567">
    <property type="entry name" value="CLASP"/>
    <property type="match status" value="1"/>
</dbReference>
<keyword evidence="3" id="KW-0206">Cytoskeleton</keyword>
<keyword evidence="7" id="KW-1185">Reference proteome</keyword>
<sequence>MSSLVAHGLESEDWRVRRESAAAVPVLLTRDAGGVDLQRLVGSLVGRLRDVSDVVIQGAITALSHVGSTVGEEVLLDTVGDLPALSRQLFRQHEARILNRRDGSRRAGGGTDFGLEGEGADARGTQAWKGSRSVGREGTMAGDGGSQSVHSRVHQHMTVYGTSTGGQQAAVAADGSGFGVGPTSGITRSSGGLGTGTVGVASSPGSTEFGFIPSVLVAQLRSDCDWKTRATAIENLHRCVTHAGDMAPVVPHVKPFVEFLCKLLEDHNFKIALTTLYIIGDMVAKLGSAFRPGLPAMIASLVNKFADNKIVIRQAAMKIIVQLMYIVTPKPVITHCLHHFSHDNQRVREEIVNVVTTALLTFTEYNWEFPLLVADLLTALRDVKAKVKYVTVEAYSIIAWMITPERILRLLREYGVEEETLQLLQLRFSDPTIPQLNSEGLVEHIISRSNTGTPRPPSSVPTAAEALSGTQPGSQFRSPSKSAPTALRRSGELGPPAGRPPEPVSGSEGQSIAEGDESRRFWSASAARGGAPGIIRTTKMPWERDHRNKSLRGLAATPFGEYDHEHGGDAYDDGEHGGLKRVRSYSETDMHVLDSRAAGHADEGGGVQVDGSGDAGGKPRRVASSIHVPPIRVLRPTASRTAVVRDHRVESRLASGVKTGEDGNPLDSSFSPSGGPPGAHQTHKRTASNEPLPGLHLPTMDSTKTGGYLPSFAGGLAHRRSASAAAPDVGGHPAPAVEPRGMAPSRLSGIDDVGATGGGSAPKRGTSSPVRSVKRTCVPPEETLRTLDRDDVGAGLDDTGEDEFGR</sequence>
<dbReference type="AlphaFoldDB" id="A0A4P9VYV4"/>
<organism evidence="6 7">
    <name type="scientific">Blyttiomyces helicus</name>
    <dbReference type="NCBI Taxonomy" id="388810"/>
    <lineage>
        <taxon>Eukaryota</taxon>
        <taxon>Fungi</taxon>
        <taxon>Fungi incertae sedis</taxon>
        <taxon>Chytridiomycota</taxon>
        <taxon>Chytridiomycota incertae sedis</taxon>
        <taxon>Chytridiomycetes</taxon>
        <taxon>Chytridiomycetes incertae sedis</taxon>
        <taxon>Blyttiomyces</taxon>
    </lineage>
</organism>
<accession>A0A4P9VYV4</accession>
<proteinExistence type="predicted"/>
<feature type="region of interest" description="Disordered" evidence="4">
    <location>
        <begin position="126"/>
        <end position="148"/>
    </location>
</feature>
<dbReference type="InterPro" id="IPR016024">
    <property type="entry name" value="ARM-type_fold"/>
</dbReference>
<dbReference type="Proteomes" id="UP000269721">
    <property type="component" value="Unassembled WGS sequence"/>
</dbReference>
<evidence type="ECO:0000313" key="7">
    <source>
        <dbReference type="Proteomes" id="UP000269721"/>
    </source>
</evidence>
<dbReference type="SUPFAM" id="SSF48371">
    <property type="entry name" value="ARM repeat"/>
    <property type="match status" value="1"/>
</dbReference>
<keyword evidence="2" id="KW-0963">Cytoplasm</keyword>
<dbReference type="GO" id="GO:0005881">
    <property type="term" value="C:cytoplasmic microtubule"/>
    <property type="evidence" value="ECO:0007669"/>
    <property type="project" value="TreeGrafter"/>
</dbReference>
<dbReference type="GO" id="GO:0000226">
    <property type="term" value="P:microtubule cytoskeleton organization"/>
    <property type="evidence" value="ECO:0007669"/>
    <property type="project" value="TreeGrafter"/>
</dbReference>
<name>A0A4P9VYV4_9FUNG</name>
<feature type="domain" description="TOG" evidence="5">
    <location>
        <begin position="201"/>
        <end position="438"/>
    </location>
</feature>
<evidence type="ECO:0000256" key="2">
    <source>
        <dbReference type="ARBA" id="ARBA00022490"/>
    </source>
</evidence>
<dbReference type="GO" id="GO:0005929">
    <property type="term" value="C:cilium"/>
    <property type="evidence" value="ECO:0007669"/>
    <property type="project" value="TreeGrafter"/>
</dbReference>
<dbReference type="GO" id="GO:0008017">
    <property type="term" value="F:microtubule binding"/>
    <property type="evidence" value="ECO:0007669"/>
    <property type="project" value="TreeGrafter"/>
</dbReference>
<feature type="region of interest" description="Disordered" evidence="4">
    <location>
        <begin position="448"/>
        <end position="517"/>
    </location>
</feature>
<evidence type="ECO:0000313" key="6">
    <source>
        <dbReference type="EMBL" id="RKO84155.1"/>
    </source>
</evidence>
<comment type="subcellular location">
    <subcellularLocation>
        <location evidence="1">Cytoplasm</location>
        <location evidence="1">Cytoskeleton</location>
    </subcellularLocation>
</comment>
<feature type="non-terminal residue" evidence="6">
    <location>
        <position position="806"/>
    </location>
</feature>
<evidence type="ECO:0000256" key="4">
    <source>
        <dbReference type="SAM" id="MobiDB-lite"/>
    </source>
</evidence>
<feature type="compositionally biased region" description="Gly residues" evidence="4">
    <location>
        <begin position="604"/>
        <end position="616"/>
    </location>
</feature>
<feature type="region of interest" description="Disordered" evidence="4">
    <location>
        <begin position="719"/>
        <end position="806"/>
    </location>
</feature>
<protein>
    <submittedName>
        <fullName evidence="6">Armadillo-type protein</fullName>
    </submittedName>
</protein>
<dbReference type="Gene3D" id="1.25.10.10">
    <property type="entry name" value="Leucine-rich Repeat Variant"/>
    <property type="match status" value="2"/>
</dbReference>
<dbReference type="InterPro" id="IPR048491">
    <property type="entry name" value="XMAP215_CLASP_TOG"/>
</dbReference>
<feature type="compositionally biased region" description="Basic and acidic residues" evidence="4">
    <location>
        <begin position="782"/>
        <end position="792"/>
    </location>
</feature>
<dbReference type="OrthoDB" id="63891at2759"/>
<dbReference type="PANTHER" id="PTHR21567:SF87">
    <property type="entry name" value="CRESCERIN-LIKE PROTEIN CHE-12"/>
    <property type="match status" value="1"/>
</dbReference>
<feature type="region of interest" description="Disordered" evidence="4">
    <location>
        <begin position="597"/>
        <end position="624"/>
    </location>
</feature>
<dbReference type="InterPro" id="IPR034085">
    <property type="entry name" value="TOG"/>
</dbReference>
<feature type="region of interest" description="Disordered" evidence="4">
    <location>
        <begin position="644"/>
        <end position="703"/>
    </location>
</feature>
<evidence type="ECO:0000256" key="3">
    <source>
        <dbReference type="ARBA" id="ARBA00023212"/>
    </source>
</evidence>
<gene>
    <name evidence="6" type="ORF">BDK51DRAFT_33164</name>
</gene>